<dbReference type="SUPFAM" id="SSF54189">
    <property type="entry name" value="Ribosomal proteins S24e, L23 and L15e"/>
    <property type="match status" value="1"/>
</dbReference>
<dbReference type="Gene3D" id="3.30.70.330">
    <property type="match status" value="1"/>
</dbReference>
<dbReference type="FunFam" id="3.30.70.330:FF:000001">
    <property type="entry name" value="50S ribosomal protein L23"/>
    <property type="match status" value="1"/>
</dbReference>
<evidence type="ECO:0000256" key="2">
    <source>
        <dbReference type="ARBA" id="ARBA00022730"/>
    </source>
</evidence>
<dbReference type="Pfam" id="PF00276">
    <property type="entry name" value="Ribosomal_L23"/>
    <property type="match status" value="1"/>
</dbReference>
<keyword evidence="4 8" id="KW-0689">Ribosomal protein</keyword>
<evidence type="ECO:0000256" key="3">
    <source>
        <dbReference type="ARBA" id="ARBA00022884"/>
    </source>
</evidence>
<reference evidence="8" key="1">
    <citation type="journal article" date="2018" name="Genome Biol. Evol.">
        <title>Mitochondrial and Plastid Genomes from Coralline Red Algae Provide Insights into the Incongruent Evolutionary Histories of Organelles.</title>
        <authorList>
            <person name="Lee J."/>
            <person name="Song H.J."/>
            <person name="In Park S."/>
            <person name="Lee Y.M."/>
            <person name="Jeong S.Y."/>
            <person name="Oh Cho T."/>
            <person name="Kim J.H."/>
            <person name="Choi H.G."/>
            <person name="Choi C.G."/>
            <person name="Nelson W.A."/>
            <person name="Fredericq S."/>
            <person name="Bhattacharya D."/>
            <person name="Su Yoon H."/>
        </authorList>
    </citation>
    <scope>NUCLEOTIDE SEQUENCE</scope>
</reference>
<evidence type="ECO:0000256" key="6">
    <source>
        <dbReference type="ARBA" id="ARBA00035287"/>
    </source>
</evidence>
<evidence type="ECO:0000256" key="5">
    <source>
        <dbReference type="ARBA" id="ARBA00023274"/>
    </source>
</evidence>
<gene>
    <name evidence="8" type="primary">rpl23</name>
</gene>
<dbReference type="EMBL" id="MH281629">
    <property type="protein sequence ID" value="AYR06236.1"/>
    <property type="molecule type" value="Genomic_DNA"/>
</dbReference>
<keyword evidence="2" id="KW-0699">rRNA-binding</keyword>
<name>A0A3G3MHC5_9FLOR</name>
<dbReference type="AlphaFoldDB" id="A0A3G3MHC5"/>
<keyword evidence="3" id="KW-0694">RNA-binding</keyword>
<dbReference type="GO" id="GO:0006412">
    <property type="term" value="P:translation"/>
    <property type="evidence" value="ECO:0007669"/>
    <property type="project" value="InterPro"/>
</dbReference>
<keyword evidence="8" id="KW-0934">Plastid</keyword>
<dbReference type="InterPro" id="IPR013025">
    <property type="entry name" value="Ribosomal_uL23-like"/>
</dbReference>
<dbReference type="GO" id="GO:0003735">
    <property type="term" value="F:structural constituent of ribosome"/>
    <property type="evidence" value="ECO:0007669"/>
    <property type="project" value="InterPro"/>
</dbReference>
<proteinExistence type="inferred from homology"/>
<protein>
    <recommendedName>
        <fullName evidence="6">Large ribosomal subunit protein uL23c</fullName>
    </recommendedName>
    <alternativeName>
        <fullName evidence="7">50S ribosomal protein L23, chloroplastic</fullName>
    </alternativeName>
</protein>
<dbReference type="GO" id="GO:0019843">
    <property type="term" value="F:rRNA binding"/>
    <property type="evidence" value="ECO:0007669"/>
    <property type="project" value="UniProtKB-KW"/>
</dbReference>
<dbReference type="NCBIfam" id="NF004368">
    <property type="entry name" value="PRK05738.3-4"/>
    <property type="match status" value="1"/>
</dbReference>
<keyword evidence="5" id="KW-0687">Ribonucleoprotein</keyword>
<dbReference type="InterPro" id="IPR012677">
    <property type="entry name" value="Nucleotide-bd_a/b_plait_sf"/>
</dbReference>
<evidence type="ECO:0000256" key="1">
    <source>
        <dbReference type="ARBA" id="ARBA00006700"/>
    </source>
</evidence>
<evidence type="ECO:0000256" key="4">
    <source>
        <dbReference type="ARBA" id="ARBA00022980"/>
    </source>
</evidence>
<dbReference type="NCBIfam" id="NF004363">
    <property type="entry name" value="PRK05738.2-4"/>
    <property type="match status" value="1"/>
</dbReference>
<dbReference type="HAMAP" id="MF_01369_B">
    <property type="entry name" value="Ribosomal_uL23_B"/>
    <property type="match status" value="1"/>
</dbReference>
<evidence type="ECO:0000256" key="7">
    <source>
        <dbReference type="ARBA" id="ARBA00035366"/>
    </source>
</evidence>
<accession>A0A3G3MHC5</accession>
<dbReference type="PANTHER" id="PTHR11620">
    <property type="entry name" value="60S RIBOSOMAL PROTEIN L23A"/>
    <property type="match status" value="1"/>
</dbReference>
<dbReference type="GO" id="GO:0005840">
    <property type="term" value="C:ribosome"/>
    <property type="evidence" value="ECO:0007669"/>
    <property type="project" value="UniProtKB-KW"/>
</dbReference>
<comment type="similarity">
    <text evidence="1">Belongs to the universal ribosomal protein uL23 family.</text>
</comment>
<sequence length="101" mass="11848">MNKNSERELLNIINKPIITDKTTKFLENNQYCFHVINKARKLDIKNAIEYIFNVKVKKVNTLHPPRKKRTLGRFTGNKPHYKKAIITLHASSRINLFVDNS</sequence>
<dbReference type="InterPro" id="IPR012678">
    <property type="entry name" value="Ribosomal_uL23/eL15/eS24_sf"/>
</dbReference>
<dbReference type="GO" id="GO:1990904">
    <property type="term" value="C:ribonucleoprotein complex"/>
    <property type="evidence" value="ECO:0007669"/>
    <property type="project" value="UniProtKB-KW"/>
</dbReference>
<geneLocation type="plastid" evidence="8"/>
<evidence type="ECO:0000313" key="8">
    <source>
        <dbReference type="EMBL" id="AYR06236.1"/>
    </source>
</evidence>
<organism evidence="8">
    <name type="scientific">Renouxia sp</name>
    <dbReference type="NCBI Taxonomy" id="2485823"/>
    <lineage>
        <taxon>Eukaryota</taxon>
        <taxon>Rhodophyta</taxon>
        <taxon>Florideophyceae</taxon>
        <taxon>Corallinophycidae</taxon>
        <taxon>Rhodogorgonales</taxon>
        <taxon>Rhodogorgonaceae</taxon>
        <taxon>Renouxia</taxon>
    </lineage>
</organism>